<dbReference type="InterPro" id="IPR050763">
    <property type="entry name" value="ABC_transporter_ATP-binding"/>
</dbReference>
<keyword evidence="2" id="KW-0547">Nucleotide-binding</keyword>
<dbReference type="PANTHER" id="PTHR42711">
    <property type="entry name" value="ABC TRANSPORTER ATP-BINDING PROTEIN"/>
    <property type="match status" value="1"/>
</dbReference>
<evidence type="ECO:0000313" key="5">
    <source>
        <dbReference type="EMBL" id="GLX84161.1"/>
    </source>
</evidence>
<dbReference type="PANTHER" id="PTHR42711:SF15">
    <property type="entry name" value="ABC-TYPE MULTIDRUG TRANSPORT SYSTEM, ATPASE COMPONENT"/>
    <property type="match status" value="1"/>
</dbReference>
<dbReference type="SUPFAM" id="SSF52540">
    <property type="entry name" value="P-loop containing nucleoside triphosphate hydrolases"/>
    <property type="match status" value="1"/>
</dbReference>
<dbReference type="Gene3D" id="3.40.50.300">
    <property type="entry name" value="P-loop containing nucleotide triphosphate hydrolases"/>
    <property type="match status" value="1"/>
</dbReference>
<evidence type="ECO:0000256" key="3">
    <source>
        <dbReference type="ARBA" id="ARBA00022840"/>
    </source>
</evidence>
<protein>
    <submittedName>
        <fullName evidence="5">ABC transporter</fullName>
    </submittedName>
</protein>
<dbReference type="CDD" id="cd03230">
    <property type="entry name" value="ABC_DR_subfamily_A"/>
    <property type="match status" value="1"/>
</dbReference>
<keyword evidence="3" id="KW-0067">ATP-binding</keyword>
<dbReference type="PROSITE" id="PS00211">
    <property type="entry name" value="ABC_TRANSPORTER_1"/>
    <property type="match status" value="1"/>
</dbReference>
<dbReference type="Proteomes" id="UP001157134">
    <property type="component" value="Unassembled WGS sequence"/>
</dbReference>
<dbReference type="EMBL" id="BSSV01000001">
    <property type="protein sequence ID" value="GLX84161.1"/>
    <property type="molecule type" value="Genomic_DNA"/>
</dbReference>
<proteinExistence type="predicted"/>
<keyword evidence="6" id="KW-1185">Reference proteome</keyword>
<dbReference type="PROSITE" id="PS50893">
    <property type="entry name" value="ABC_TRANSPORTER_2"/>
    <property type="match status" value="1"/>
</dbReference>
<organism evidence="5 6">
    <name type="scientific">Thalassotalea loyana</name>
    <dbReference type="NCBI Taxonomy" id="280483"/>
    <lineage>
        <taxon>Bacteria</taxon>
        <taxon>Pseudomonadati</taxon>
        <taxon>Pseudomonadota</taxon>
        <taxon>Gammaproteobacteria</taxon>
        <taxon>Alteromonadales</taxon>
        <taxon>Colwelliaceae</taxon>
        <taxon>Thalassotalea</taxon>
    </lineage>
</organism>
<keyword evidence="1" id="KW-0813">Transport</keyword>
<sequence>MQPALEITGLEKIYKGGFKALKGIDLSVEQGDFFALLGPNGAGKSTTIGVITSLVNKTAGEVKVFGHSIDNELEAAKSYIGLVPQEFNFNQFESLIRILVNQAGYYGVPRDLAHERAEKYLKQLDLWDKRDNAARMLSGGMKRRLMIARALMHEPKVLILDEPTAGVDIELRRSMWEFLTELNKQGITIILTTHYLEEAEMLCRNIAIIDSGEIVQNTSMKALLATLDIETFVLDVDQLPDALSLDVTFRCIDSHTLEVEVSKSESLNGVFAKLSEQGVEVKSMRNKSNRLEELFVRLVNSKEGAE</sequence>
<evidence type="ECO:0000313" key="6">
    <source>
        <dbReference type="Proteomes" id="UP001157134"/>
    </source>
</evidence>
<name>A0ABQ6H7P5_9GAMM</name>
<dbReference type="SMART" id="SM00382">
    <property type="entry name" value="AAA"/>
    <property type="match status" value="1"/>
</dbReference>
<evidence type="ECO:0000256" key="1">
    <source>
        <dbReference type="ARBA" id="ARBA00022448"/>
    </source>
</evidence>
<reference evidence="5 6" key="1">
    <citation type="submission" date="2023-03" db="EMBL/GenBank/DDBJ databases">
        <title>Thalassotalea loyana LMG 22536T draft genome sequence.</title>
        <authorList>
            <person name="Sawabe T."/>
        </authorList>
    </citation>
    <scope>NUCLEOTIDE SEQUENCE [LARGE SCALE GENOMIC DNA]</scope>
    <source>
        <strain evidence="5 6">LMG 22536</strain>
    </source>
</reference>
<dbReference type="InterPro" id="IPR027417">
    <property type="entry name" value="P-loop_NTPase"/>
</dbReference>
<gene>
    <name evidence="5" type="ORF">tloyanaT_04130</name>
</gene>
<evidence type="ECO:0000256" key="2">
    <source>
        <dbReference type="ARBA" id="ARBA00022741"/>
    </source>
</evidence>
<accession>A0ABQ6H7P5</accession>
<dbReference type="InterPro" id="IPR003439">
    <property type="entry name" value="ABC_transporter-like_ATP-bd"/>
</dbReference>
<dbReference type="InterPro" id="IPR017871">
    <property type="entry name" value="ABC_transporter-like_CS"/>
</dbReference>
<dbReference type="Pfam" id="PF00005">
    <property type="entry name" value="ABC_tran"/>
    <property type="match status" value="1"/>
</dbReference>
<dbReference type="RefSeq" id="WP_284295705.1">
    <property type="nucleotide sequence ID" value="NZ_BSSV01000001.1"/>
</dbReference>
<comment type="caution">
    <text evidence="5">The sequence shown here is derived from an EMBL/GenBank/DDBJ whole genome shotgun (WGS) entry which is preliminary data.</text>
</comment>
<evidence type="ECO:0000259" key="4">
    <source>
        <dbReference type="PROSITE" id="PS50893"/>
    </source>
</evidence>
<dbReference type="InterPro" id="IPR003593">
    <property type="entry name" value="AAA+_ATPase"/>
</dbReference>
<feature type="domain" description="ABC transporter" evidence="4">
    <location>
        <begin position="5"/>
        <end position="236"/>
    </location>
</feature>